<dbReference type="GO" id="GO:0000160">
    <property type="term" value="P:phosphorelay signal transduction system"/>
    <property type="evidence" value="ECO:0007669"/>
    <property type="project" value="InterPro"/>
</dbReference>
<evidence type="ECO:0000256" key="1">
    <source>
        <dbReference type="PROSITE-ProRule" id="PRU00169"/>
    </source>
</evidence>
<feature type="modified residue" description="4-aspartylphosphate" evidence="1">
    <location>
        <position position="69"/>
    </location>
</feature>
<dbReference type="EMBL" id="QEAS01000002">
    <property type="protein sequence ID" value="PWG81961.1"/>
    <property type="molecule type" value="Genomic_DNA"/>
</dbReference>
<keyword evidence="4" id="KW-1185">Reference proteome</keyword>
<dbReference type="OrthoDB" id="9789181at2"/>
<comment type="caution">
    <text evidence="3">The sequence shown here is derived from an EMBL/GenBank/DDBJ whole genome shotgun (WGS) entry which is preliminary data.</text>
</comment>
<reference evidence="3 4" key="1">
    <citation type="submission" date="2018-04" db="EMBL/GenBank/DDBJ databases">
        <title>Pedobacter chongqingensis sp. nov., isolated from a rottenly hemp rope.</title>
        <authorList>
            <person name="Cai Y."/>
        </authorList>
    </citation>
    <scope>NUCLEOTIDE SEQUENCE [LARGE SCALE GENOMIC DNA]</scope>
    <source>
        <strain evidence="3 4">FJ4-8</strain>
    </source>
</reference>
<dbReference type="Proteomes" id="UP000245647">
    <property type="component" value="Unassembled WGS sequence"/>
</dbReference>
<gene>
    <name evidence="3" type="ORF">DDR33_02745</name>
</gene>
<dbReference type="AlphaFoldDB" id="A0A2U2PKN2"/>
<dbReference type="InterPro" id="IPR011006">
    <property type="entry name" value="CheY-like_superfamily"/>
</dbReference>
<evidence type="ECO:0000259" key="2">
    <source>
        <dbReference type="PROSITE" id="PS50110"/>
    </source>
</evidence>
<dbReference type="Gene3D" id="3.40.50.2300">
    <property type="match status" value="1"/>
</dbReference>
<name>A0A2U2PKN2_9SPHI</name>
<dbReference type="PROSITE" id="PS50110">
    <property type="entry name" value="RESPONSE_REGULATORY"/>
    <property type="match status" value="1"/>
</dbReference>
<sequence>MKTLTSIIPIEILLVEDNEGDILLTKEAFEDSALANVLRVVRDGKEAINYVNRENGYEDVGLPDLLLLDINLPKKNGHEVLHHVKSTESLKHIPIIMLTTSSSERDINLAYNSHANCYITKPAELEDFTSMISKIENFWTTIVKLPIK</sequence>
<dbReference type="PANTHER" id="PTHR44520:SF2">
    <property type="entry name" value="RESPONSE REGULATOR RCP1"/>
    <property type="match status" value="1"/>
</dbReference>
<dbReference type="Pfam" id="PF00072">
    <property type="entry name" value="Response_reg"/>
    <property type="match status" value="1"/>
</dbReference>
<protein>
    <submittedName>
        <fullName evidence="3">Response regulator</fullName>
    </submittedName>
</protein>
<accession>A0A2U2PKN2</accession>
<keyword evidence="1" id="KW-0597">Phosphoprotein</keyword>
<dbReference type="CDD" id="cd17557">
    <property type="entry name" value="REC_Rcp-like"/>
    <property type="match status" value="1"/>
</dbReference>
<feature type="domain" description="Response regulatory" evidence="2">
    <location>
        <begin position="11"/>
        <end position="136"/>
    </location>
</feature>
<dbReference type="PANTHER" id="PTHR44520">
    <property type="entry name" value="RESPONSE REGULATOR RCP1-RELATED"/>
    <property type="match status" value="1"/>
</dbReference>
<dbReference type="InterPro" id="IPR001789">
    <property type="entry name" value="Sig_transdc_resp-reg_receiver"/>
</dbReference>
<evidence type="ECO:0000313" key="3">
    <source>
        <dbReference type="EMBL" id="PWG81961.1"/>
    </source>
</evidence>
<dbReference type="SMART" id="SM00448">
    <property type="entry name" value="REC"/>
    <property type="match status" value="1"/>
</dbReference>
<dbReference type="SUPFAM" id="SSF52172">
    <property type="entry name" value="CheY-like"/>
    <property type="match status" value="1"/>
</dbReference>
<dbReference type="RefSeq" id="WP_109414239.1">
    <property type="nucleotide sequence ID" value="NZ_QEAS01000002.1"/>
</dbReference>
<evidence type="ECO:0000313" key="4">
    <source>
        <dbReference type="Proteomes" id="UP000245647"/>
    </source>
</evidence>
<organism evidence="3 4">
    <name type="scientific">Pararcticibacter amylolyticus</name>
    <dbReference type="NCBI Taxonomy" id="2173175"/>
    <lineage>
        <taxon>Bacteria</taxon>
        <taxon>Pseudomonadati</taxon>
        <taxon>Bacteroidota</taxon>
        <taxon>Sphingobacteriia</taxon>
        <taxon>Sphingobacteriales</taxon>
        <taxon>Sphingobacteriaceae</taxon>
        <taxon>Pararcticibacter</taxon>
    </lineage>
</organism>
<dbReference type="InterPro" id="IPR052893">
    <property type="entry name" value="TCS_response_regulator"/>
</dbReference>
<proteinExistence type="predicted"/>